<accession>A0A8X6FMJ5</accession>
<name>A0A8X6FMJ5_TRICU</name>
<proteinExistence type="predicted"/>
<dbReference type="Proteomes" id="UP000887116">
    <property type="component" value="Unassembled WGS sequence"/>
</dbReference>
<keyword evidence="2" id="KW-1185">Reference proteome</keyword>
<organism evidence="1 2">
    <name type="scientific">Trichonephila clavata</name>
    <name type="common">Joro spider</name>
    <name type="synonym">Nephila clavata</name>
    <dbReference type="NCBI Taxonomy" id="2740835"/>
    <lineage>
        <taxon>Eukaryota</taxon>
        <taxon>Metazoa</taxon>
        <taxon>Ecdysozoa</taxon>
        <taxon>Arthropoda</taxon>
        <taxon>Chelicerata</taxon>
        <taxon>Arachnida</taxon>
        <taxon>Araneae</taxon>
        <taxon>Araneomorphae</taxon>
        <taxon>Entelegynae</taxon>
        <taxon>Araneoidea</taxon>
        <taxon>Nephilidae</taxon>
        <taxon>Trichonephila</taxon>
    </lineage>
</organism>
<reference evidence="1" key="1">
    <citation type="submission" date="2020-07" db="EMBL/GenBank/DDBJ databases">
        <title>Multicomponent nature underlies the extraordinary mechanical properties of spider dragline silk.</title>
        <authorList>
            <person name="Kono N."/>
            <person name="Nakamura H."/>
            <person name="Mori M."/>
            <person name="Yoshida Y."/>
            <person name="Ohtoshi R."/>
            <person name="Malay A.D."/>
            <person name="Moran D.A.P."/>
            <person name="Tomita M."/>
            <person name="Numata K."/>
            <person name="Arakawa K."/>
        </authorList>
    </citation>
    <scope>NUCLEOTIDE SEQUENCE</scope>
</reference>
<gene>
    <name evidence="1" type="ORF">TNCT_725931</name>
</gene>
<comment type="caution">
    <text evidence="1">The sequence shown here is derived from an EMBL/GenBank/DDBJ whole genome shotgun (WGS) entry which is preliminary data.</text>
</comment>
<evidence type="ECO:0000313" key="1">
    <source>
        <dbReference type="EMBL" id="GFQ82859.1"/>
    </source>
</evidence>
<dbReference type="AlphaFoldDB" id="A0A8X6FMJ5"/>
<sequence>MFERPLLSSGTQLPIPVHDRCHLYSQLYKSQVLWGPKEELYHPRNGTQALLWETSVFYDRTNMDPKYFASSKIVTAISSIQ</sequence>
<evidence type="ECO:0000313" key="2">
    <source>
        <dbReference type="Proteomes" id="UP000887116"/>
    </source>
</evidence>
<dbReference type="EMBL" id="BMAO01012633">
    <property type="protein sequence ID" value="GFQ82859.1"/>
    <property type="molecule type" value="Genomic_DNA"/>
</dbReference>
<protein>
    <submittedName>
        <fullName evidence="1">Uncharacterized protein</fullName>
    </submittedName>
</protein>
<dbReference type="OrthoDB" id="10269510at2759"/>